<organism evidence="2 3">
    <name type="scientific">Cuscuta europaea</name>
    <name type="common">European dodder</name>
    <dbReference type="NCBI Taxonomy" id="41803"/>
    <lineage>
        <taxon>Eukaryota</taxon>
        <taxon>Viridiplantae</taxon>
        <taxon>Streptophyta</taxon>
        <taxon>Embryophyta</taxon>
        <taxon>Tracheophyta</taxon>
        <taxon>Spermatophyta</taxon>
        <taxon>Magnoliopsida</taxon>
        <taxon>eudicotyledons</taxon>
        <taxon>Gunneridae</taxon>
        <taxon>Pentapetalae</taxon>
        <taxon>asterids</taxon>
        <taxon>lamiids</taxon>
        <taxon>Solanales</taxon>
        <taxon>Convolvulaceae</taxon>
        <taxon>Cuscuteae</taxon>
        <taxon>Cuscuta</taxon>
        <taxon>Cuscuta subgen. Cuscuta</taxon>
    </lineage>
</organism>
<keyword evidence="3" id="KW-1185">Reference proteome</keyword>
<evidence type="ECO:0000313" key="2">
    <source>
        <dbReference type="EMBL" id="CAH9089247.1"/>
    </source>
</evidence>
<feature type="region of interest" description="Disordered" evidence="1">
    <location>
        <begin position="1"/>
        <end position="37"/>
    </location>
</feature>
<proteinExistence type="predicted"/>
<dbReference type="AlphaFoldDB" id="A0A9P0Z823"/>
<sequence length="107" mass="11542">MKLLSVCGRGGATTVVPPPDKMRRRTRNGNRNSTAAAAAKWKPKLDAISEEGALSDSGVEGAGRFQLCKKSPSKLKDNPHTARAARVPKLSRLTEGFPYSIVVFCFL</sequence>
<protein>
    <submittedName>
        <fullName evidence="2">Uncharacterized protein</fullName>
    </submittedName>
</protein>
<name>A0A9P0Z823_CUSEU</name>
<gene>
    <name evidence="2" type="ORF">CEURO_LOCUS10812</name>
</gene>
<reference evidence="2" key="1">
    <citation type="submission" date="2022-07" db="EMBL/GenBank/DDBJ databases">
        <authorList>
            <person name="Macas J."/>
            <person name="Novak P."/>
            <person name="Neumann P."/>
        </authorList>
    </citation>
    <scope>NUCLEOTIDE SEQUENCE</scope>
</reference>
<evidence type="ECO:0000313" key="3">
    <source>
        <dbReference type="Proteomes" id="UP001152484"/>
    </source>
</evidence>
<evidence type="ECO:0000256" key="1">
    <source>
        <dbReference type="SAM" id="MobiDB-lite"/>
    </source>
</evidence>
<dbReference type="Proteomes" id="UP001152484">
    <property type="component" value="Unassembled WGS sequence"/>
</dbReference>
<accession>A0A9P0Z823</accession>
<dbReference type="EMBL" id="CAMAPE010000020">
    <property type="protein sequence ID" value="CAH9089247.1"/>
    <property type="molecule type" value="Genomic_DNA"/>
</dbReference>
<comment type="caution">
    <text evidence="2">The sequence shown here is derived from an EMBL/GenBank/DDBJ whole genome shotgun (WGS) entry which is preliminary data.</text>
</comment>